<dbReference type="GO" id="GO:0005886">
    <property type="term" value="C:plasma membrane"/>
    <property type="evidence" value="ECO:0007669"/>
    <property type="project" value="TreeGrafter"/>
</dbReference>
<dbReference type="GO" id="GO:0098609">
    <property type="term" value="P:cell-cell adhesion"/>
    <property type="evidence" value="ECO:0007669"/>
    <property type="project" value="TreeGrafter"/>
</dbReference>
<sequence length="446" mass="47231">MTLGRRTGAVMLLTYNKTSSVHKAVHNLGARVKVAGDTDAAAASDSTRICKTAVLTPRVFDSVVVDGSNGYSWGRWRANESVKDLGSARIGAETTAQGKGVVPAGWDLRNESVARSTRARSFARLLVDDTVLSHTVRQLSVARVGSPVLLRCEMSSQLALFEVTWLLDGLPLPSGFSAPEFESSAFPLESKVLDYSITSTLVGVRRGRSSVGTALTQADLQASTCVVADVPSAAYKLATDDSSWVESGAELNALEARVGEAVVLPCLTGHVTAQAMTWQRQDANGEWNSITAADGTIRAGALVLTEVRPQHAGRYACAVSSDLSPRLLMRLVVHEPLSVTVSPNPLLSGTGGSGYFNCSVRGGRGAGVTLSWQHEGRSLHGTHTRFAVGPVRAHHAGVYQCTVHEHMDSAVGSSELILAEIGHFSLVKIDFGLARQIGDPNYGCIG</sequence>
<evidence type="ECO:0000256" key="2">
    <source>
        <dbReference type="ARBA" id="ARBA00023136"/>
    </source>
</evidence>
<comment type="caution">
    <text evidence="7">The sequence shown here is derived from an EMBL/GenBank/DDBJ whole genome shotgun (WGS) entry which is preliminary data.</text>
</comment>
<protein>
    <submittedName>
        <fullName evidence="7">Down syndrome cell adhesion molecule homolog</fullName>
    </submittedName>
</protein>
<dbReference type="PANTHER" id="PTHR11640">
    <property type="entry name" value="NEPHRIN"/>
    <property type="match status" value="1"/>
</dbReference>
<keyword evidence="2" id="KW-0472">Membrane</keyword>
<evidence type="ECO:0000256" key="4">
    <source>
        <dbReference type="ARBA" id="ARBA00023180"/>
    </source>
</evidence>
<evidence type="ECO:0000256" key="3">
    <source>
        <dbReference type="ARBA" id="ARBA00023157"/>
    </source>
</evidence>
<evidence type="ECO:0000256" key="5">
    <source>
        <dbReference type="ARBA" id="ARBA00023319"/>
    </source>
</evidence>
<dbReference type="PANTHER" id="PTHR11640:SF31">
    <property type="entry name" value="IRREGULAR CHIASM C-ROUGHEST PROTEIN-RELATED"/>
    <property type="match status" value="1"/>
</dbReference>
<dbReference type="GO" id="GO:0005911">
    <property type="term" value="C:cell-cell junction"/>
    <property type="evidence" value="ECO:0007669"/>
    <property type="project" value="TreeGrafter"/>
</dbReference>
<dbReference type="SMART" id="SM00409">
    <property type="entry name" value="IG"/>
    <property type="match status" value="2"/>
</dbReference>
<dbReference type="EMBL" id="BGZK01003316">
    <property type="protein sequence ID" value="GBO99895.1"/>
    <property type="molecule type" value="Genomic_DNA"/>
</dbReference>
<dbReference type="InterPro" id="IPR013151">
    <property type="entry name" value="Immunoglobulin_dom"/>
</dbReference>
<evidence type="ECO:0000313" key="7">
    <source>
        <dbReference type="EMBL" id="GBO99895.1"/>
    </source>
</evidence>
<proteinExistence type="predicted"/>
<dbReference type="InterPro" id="IPR036179">
    <property type="entry name" value="Ig-like_dom_sf"/>
</dbReference>
<gene>
    <name evidence="7" type="primary">DSCAM</name>
    <name evidence="7" type="ORF">EVAR_99854_1</name>
</gene>
<dbReference type="InterPro" id="IPR007110">
    <property type="entry name" value="Ig-like_dom"/>
</dbReference>
<comment type="subcellular location">
    <subcellularLocation>
        <location evidence="1">Membrane</location>
        <topology evidence="1">Single-pass type I membrane protein</topology>
    </subcellularLocation>
</comment>
<dbReference type="OrthoDB" id="5969272at2759"/>
<feature type="domain" description="Ig-like" evidence="6">
    <location>
        <begin position="336"/>
        <end position="419"/>
    </location>
</feature>
<keyword evidence="3" id="KW-1015">Disulfide bond</keyword>
<evidence type="ECO:0000259" key="6">
    <source>
        <dbReference type="PROSITE" id="PS50835"/>
    </source>
</evidence>
<dbReference type="Pfam" id="PF00047">
    <property type="entry name" value="ig"/>
    <property type="match status" value="1"/>
</dbReference>
<dbReference type="AlphaFoldDB" id="A0A4C1SDG7"/>
<evidence type="ECO:0000313" key="8">
    <source>
        <dbReference type="Proteomes" id="UP000299102"/>
    </source>
</evidence>
<feature type="domain" description="Ig-like" evidence="6">
    <location>
        <begin position="231"/>
        <end position="321"/>
    </location>
</feature>
<dbReference type="SUPFAM" id="SSF48726">
    <property type="entry name" value="Immunoglobulin"/>
    <property type="match status" value="3"/>
</dbReference>
<dbReference type="STRING" id="151549.A0A4C1SDG7"/>
<keyword evidence="8" id="KW-1185">Reference proteome</keyword>
<dbReference type="GO" id="GO:0050839">
    <property type="term" value="F:cell adhesion molecule binding"/>
    <property type="evidence" value="ECO:0007669"/>
    <property type="project" value="TreeGrafter"/>
</dbReference>
<keyword evidence="5" id="KW-0393">Immunoglobulin domain</keyword>
<dbReference type="PROSITE" id="PS50835">
    <property type="entry name" value="IG_LIKE"/>
    <property type="match status" value="2"/>
</dbReference>
<reference evidence="7 8" key="1">
    <citation type="journal article" date="2019" name="Commun. Biol.">
        <title>The bagworm genome reveals a unique fibroin gene that provides high tensile strength.</title>
        <authorList>
            <person name="Kono N."/>
            <person name="Nakamura H."/>
            <person name="Ohtoshi R."/>
            <person name="Tomita M."/>
            <person name="Numata K."/>
            <person name="Arakawa K."/>
        </authorList>
    </citation>
    <scope>NUCLEOTIDE SEQUENCE [LARGE SCALE GENOMIC DNA]</scope>
</reference>
<dbReference type="Proteomes" id="UP000299102">
    <property type="component" value="Unassembled WGS sequence"/>
</dbReference>
<dbReference type="InterPro" id="IPR013783">
    <property type="entry name" value="Ig-like_fold"/>
</dbReference>
<keyword evidence="4" id="KW-0325">Glycoprotein</keyword>
<dbReference type="InterPro" id="IPR051275">
    <property type="entry name" value="Cell_adhesion_signaling"/>
</dbReference>
<name>A0A4C1SDG7_EUMVA</name>
<dbReference type="InterPro" id="IPR003599">
    <property type="entry name" value="Ig_sub"/>
</dbReference>
<accession>A0A4C1SDG7</accession>
<dbReference type="Gene3D" id="2.60.40.10">
    <property type="entry name" value="Immunoglobulins"/>
    <property type="match status" value="2"/>
</dbReference>
<organism evidence="7 8">
    <name type="scientific">Eumeta variegata</name>
    <name type="common">Bagworm moth</name>
    <name type="synonym">Eumeta japonica</name>
    <dbReference type="NCBI Taxonomy" id="151549"/>
    <lineage>
        <taxon>Eukaryota</taxon>
        <taxon>Metazoa</taxon>
        <taxon>Ecdysozoa</taxon>
        <taxon>Arthropoda</taxon>
        <taxon>Hexapoda</taxon>
        <taxon>Insecta</taxon>
        <taxon>Pterygota</taxon>
        <taxon>Neoptera</taxon>
        <taxon>Endopterygota</taxon>
        <taxon>Lepidoptera</taxon>
        <taxon>Glossata</taxon>
        <taxon>Ditrysia</taxon>
        <taxon>Tineoidea</taxon>
        <taxon>Psychidae</taxon>
        <taxon>Oiketicinae</taxon>
        <taxon>Eumeta</taxon>
    </lineage>
</organism>
<evidence type="ECO:0000256" key="1">
    <source>
        <dbReference type="ARBA" id="ARBA00004479"/>
    </source>
</evidence>